<keyword evidence="3" id="KW-1185">Reference proteome</keyword>
<organism evidence="2 3">
    <name type="scientific">Araneus ventricosus</name>
    <name type="common">Orbweaver spider</name>
    <name type="synonym">Epeira ventricosa</name>
    <dbReference type="NCBI Taxonomy" id="182803"/>
    <lineage>
        <taxon>Eukaryota</taxon>
        <taxon>Metazoa</taxon>
        <taxon>Ecdysozoa</taxon>
        <taxon>Arthropoda</taxon>
        <taxon>Chelicerata</taxon>
        <taxon>Arachnida</taxon>
        <taxon>Araneae</taxon>
        <taxon>Araneomorphae</taxon>
        <taxon>Entelegynae</taxon>
        <taxon>Araneoidea</taxon>
        <taxon>Araneidae</taxon>
        <taxon>Araneus</taxon>
    </lineage>
</organism>
<dbReference type="AlphaFoldDB" id="A0A4Y2P9G8"/>
<protein>
    <submittedName>
        <fullName evidence="2">Uncharacterized protein</fullName>
    </submittedName>
</protein>
<dbReference type="Proteomes" id="UP000499080">
    <property type="component" value="Unassembled WGS sequence"/>
</dbReference>
<name>A0A4Y2P9G8_ARAVE</name>
<feature type="non-terminal residue" evidence="2">
    <location>
        <position position="50"/>
    </location>
</feature>
<reference evidence="2 3" key="1">
    <citation type="journal article" date="2019" name="Sci. Rep.">
        <title>Orb-weaving spider Araneus ventricosus genome elucidates the spidroin gene catalogue.</title>
        <authorList>
            <person name="Kono N."/>
            <person name="Nakamura H."/>
            <person name="Ohtoshi R."/>
            <person name="Moran D.A.P."/>
            <person name="Shinohara A."/>
            <person name="Yoshida Y."/>
            <person name="Fujiwara M."/>
            <person name="Mori M."/>
            <person name="Tomita M."/>
            <person name="Arakawa K."/>
        </authorList>
    </citation>
    <scope>NUCLEOTIDE SEQUENCE [LARGE SCALE GENOMIC DNA]</scope>
</reference>
<dbReference type="EMBL" id="BGPR01291462">
    <property type="protein sequence ID" value="GBN46897.1"/>
    <property type="molecule type" value="Genomic_DNA"/>
</dbReference>
<accession>A0A4Y2P9G8</accession>
<sequence>MESGLISKPKLVKKPPPATAPDPLQAPKTTSVLGHLLPSERFTIYQAQEQ</sequence>
<proteinExistence type="predicted"/>
<feature type="region of interest" description="Disordered" evidence="1">
    <location>
        <begin position="1"/>
        <end position="29"/>
    </location>
</feature>
<gene>
    <name evidence="2" type="ORF">AVEN_124305_1</name>
</gene>
<evidence type="ECO:0000313" key="2">
    <source>
        <dbReference type="EMBL" id="GBN46897.1"/>
    </source>
</evidence>
<evidence type="ECO:0000256" key="1">
    <source>
        <dbReference type="SAM" id="MobiDB-lite"/>
    </source>
</evidence>
<comment type="caution">
    <text evidence="2">The sequence shown here is derived from an EMBL/GenBank/DDBJ whole genome shotgun (WGS) entry which is preliminary data.</text>
</comment>
<evidence type="ECO:0000313" key="3">
    <source>
        <dbReference type="Proteomes" id="UP000499080"/>
    </source>
</evidence>